<sequence length="97" mass="11986">WFKVDIVLPEDLILHFWQHMHDMVSKSKTEKWKVVWSVIVWCVWNHRNTCVFREGSFEKILIMQNILFIAWTWLKKFGYEFNYSFTQWLTNLDLCLV</sequence>
<evidence type="ECO:0008006" key="2">
    <source>
        <dbReference type="Google" id="ProtNLM"/>
    </source>
</evidence>
<reference evidence="1" key="1">
    <citation type="submission" date="2014-07" db="EMBL/GenBank/DDBJ databases">
        <title>Identification of a novel salt tolerance gene in wild soybean by whole-genome sequencing.</title>
        <authorList>
            <person name="Lam H.-M."/>
            <person name="Qi X."/>
            <person name="Li M.-W."/>
            <person name="Liu X."/>
            <person name="Xie M."/>
            <person name="Ni M."/>
            <person name="Xu X."/>
        </authorList>
    </citation>
    <scope>NUCLEOTIDE SEQUENCE [LARGE SCALE GENOMIC DNA]</scope>
    <source>
        <tissue evidence="1">Root</tissue>
    </source>
</reference>
<gene>
    <name evidence="1" type="ORF">glysoja_034168</name>
</gene>
<accession>A0A0B2QHP8</accession>
<dbReference type="EMBL" id="KN658116">
    <property type="protein sequence ID" value="KHN21046.1"/>
    <property type="molecule type" value="Genomic_DNA"/>
</dbReference>
<evidence type="ECO:0000313" key="1">
    <source>
        <dbReference type="EMBL" id="KHN21046.1"/>
    </source>
</evidence>
<proteinExistence type="predicted"/>
<dbReference type="AlphaFoldDB" id="A0A0B2QHP8"/>
<feature type="non-terminal residue" evidence="1">
    <location>
        <position position="1"/>
    </location>
</feature>
<dbReference type="Proteomes" id="UP000053555">
    <property type="component" value="Unassembled WGS sequence"/>
</dbReference>
<organism evidence="1">
    <name type="scientific">Glycine soja</name>
    <name type="common">Wild soybean</name>
    <dbReference type="NCBI Taxonomy" id="3848"/>
    <lineage>
        <taxon>Eukaryota</taxon>
        <taxon>Viridiplantae</taxon>
        <taxon>Streptophyta</taxon>
        <taxon>Embryophyta</taxon>
        <taxon>Tracheophyta</taxon>
        <taxon>Spermatophyta</taxon>
        <taxon>Magnoliopsida</taxon>
        <taxon>eudicotyledons</taxon>
        <taxon>Gunneridae</taxon>
        <taxon>Pentapetalae</taxon>
        <taxon>rosids</taxon>
        <taxon>fabids</taxon>
        <taxon>Fabales</taxon>
        <taxon>Fabaceae</taxon>
        <taxon>Papilionoideae</taxon>
        <taxon>50 kb inversion clade</taxon>
        <taxon>NPAAA clade</taxon>
        <taxon>indigoferoid/millettioid clade</taxon>
        <taxon>Phaseoleae</taxon>
        <taxon>Glycine</taxon>
        <taxon>Glycine subgen. Soja</taxon>
    </lineage>
</organism>
<name>A0A0B2QHP8_GLYSO</name>
<protein>
    <recommendedName>
        <fullName evidence="2">Reverse transcriptase zinc-binding domain-containing protein</fullName>
    </recommendedName>
</protein>